<dbReference type="EC" id="2.7.13.3" evidence="3"/>
<keyword evidence="10 11" id="KW-0472">Membrane</keyword>
<dbReference type="GO" id="GO:0000160">
    <property type="term" value="P:phosphorelay signal transduction system"/>
    <property type="evidence" value="ECO:0007669"/>
    <property type="project" value="UniProtKB-KW"/>
</dbReference>
<evidence type="ECO:0000259" key="13">
    <source>
        <dbReference type="PROSITE" id="PS50885"/>
    </source>
</evidence>
<dbReference type="GO" id="GO:0004673">
    <property type="term" value="F:protein histidine kinase activity"/>
    <property type="evidence" value="ECO:0007669"/>
    <property type="project" value="UniProtKB-EC"/>
</dbReference>
<evidence type="ECO:0000256" key="4">
    <source>
        <dbReference type="ARBA" id="ARBA00022553"/>
    </source>
</evidence>
<evidence type="ECO:0000259" key="12">
    <source>
        <dbReference type="PROSITE" id="PS50109"/>
    </source>
</evidence>
<evidence type="ECO:0000256" key="1">
    <source>
        <dbReference type="ARBA" id="ARBA00000085"/>
    </source>
</evidence>
<dbReference type="InterPro" id="IPR004358">
    <property type="entry name" value="Sig_transdc_His_kin-like_C"/>
</dbReference>
<comment type="caution">
    <text evidence="14">The sequence shown here is derived from an EMBL/GenBank/DDBJ whole genome shotgun (WGS) entry which is preliminary data.</text>
</comment>
<evidence type="ECO:0000256" key="9">
    <source>
        <dbReference type="ARBA" id="ARBA00023012"/>
    </source>
</evidence>
<dbReference type="Gene3D" id="1.10.287.130">
    <property type="match status" value="1"/>
</dbReference>
<keyword evidence="5" id="KW-0808">Transferase</keyword>
<dbReference type="PRINTS" id="PR00344">
    <property type="entry name" value="BCTRLSENSOR"/>
</dbReference>
<evidence type="ECO:0000256" key="5">
    <source>
        <dbReference type="ARBA" id="ARBA00022679"/>
    </source>
</evidence>
<dbReference type="SUPFAM" id="SSF55874">
    <property type="entry name" value="ATPase domain of HSP90 chaperone/DNA topoisomerase II/histidine kinase"/>
    <property type="match status" value="1"/>
</dbReference>
<keyword evidence="7 14" id="KW-0418">Kinase</keyword>
<accession>A0A562P198</accession>
<evidence type="ECO:0000313" key="14">
    <source>
        <dbReference type="EMBL" id="TWI38215.1"/>
    </source>
</evidence>
<name>A0A562P198_9RHOB</name>
<dbReference type="InterPro" id="IPR003660">
    <property type="entry name" value="HAMP_dom"/>
</dbReference>
<evidence type="ECO:0000256" key="7">
    <source>
        <dbReference type="ARBA" id="ARBA00022777"/>
    </source>
</evidence>
<comment type="catalytic activity">
    <reaction evidence="1">
        <text>ATP + protein L-histidine = ADP + protein N-phospho-L-histidine.</text>
        <dbReference type="EC" id="2.7.13.3"/>
    </reaction>
</comment>
<dbReference type="InterPro" id="IPR003594">
    <property type="entry name" value="HATPase_dom"/>
</dbReference>
<dbReference type="PANTHER" id="PTHR45436">
    <property type="entry name" value="SENSOR HISTIDINE KINASE YKOH"/>
    <property type="match status" value="1"/>
</dbReference>
<dbReference type="RefSeq" id="WP_242007866.1">
    <property type="nucleotide sequence ID" value="NZ_VLKU01000001.1"/>
</dbReference>
<evidence type="ECO:0000256" key="6">
    <source>
        <dbReference type="ARBA" id="ARBA00022692"/>
    </source>
</evidence>
<proteinExistence type="predicted"/>
<feature type="domain" description="Histidine kinase" evidence="12">
    <location>
        <begin position="252"/>
        <end position="447"/>
    </location>
</feature>
<dbReference type="AlphaFoldDB" id="A0A562P198"/>
<feature type="transmembrane region" description="Helical" evidence="11">
    <location>
        <begin position="21"/>
        <end position="44"/>
    </location>
</feature>
<keyword evidence="8 11" id="KW-1133">Transmembrane helix</keyword>
<gene>
    <name evidence="14" type="ORF">IQ24_00352</name>
</gene>
<keyword evidence="4" id="KW-0597">Phosphoprotein</keyword>
<dbReference type="Pfam" id="PF02518">
    <property type="entry name" value="HATPase_c"/>
    <property type="match status" value="1"/>
</dbReference>
<dbReference type="PROSITE" id="PS50109">
    <property type="entry name" value="HIS_KIN"/>
    <property type="match status" value="1"/>
</dbReference>
<organism evidence="14 15">
    <name type="scientific">Paracoccus sulfuroxidans</name>
    <dbReference type="NCBI Taxonomy" id="384678"/>
    <lineage>
        <taxon>Bacteria</taxon>
        <taxon>Pseudomonadati</taxon>
        <taxon>Pseudomonadota</taxon>
        <taxon>Alphaproteobacteria</taxon>
        <taxon>Rhodobacterales</taxon>
        <taxon>Paracoccaceae</taxon>
        <taxon>Paracoccus</taxon>
    </lineage>
</organism>
<sequence length="447" mass="47769">MSLSEVPAPRSAGRSSIRGRLLAFGALWTGIALVAGYLVIVSILENFITNRFDAEIEAVGDALIAGASADAEGNLIAGPPPLDPRFSEPLSGWFWQLTQDGRVVAKSASLFDNVLNPPDTDFQGGKGLGPSGEPLRVTRHRFTLPDGNGDLAVTITAPAGEILANVSNLRRPLAISLFVLGLSLTLANLLQVSAGLRSLDALGRDIRRIRAGKAETVPLPPESEIRPIANEINDLLNQNRAVLARSREHVGNLAHSLKTPLAALDNTLSVDHPGHALIQRMDRQIGWHLRRARSSAAPRLLGHHTLVAQVIDDILLVLRRPLADAQIKVQIHCPPDISFAGERQDLEEMIGNLTENAVKWTASQIRISVRPADDRNLHIEIEDDGPGMDEAEHAMALSRGMRLDESGPPGTGLGLAIVADIAAMHGGKLELQRSVLGGLSAALTLPA</sequence>
<dbReference type="PROSITE" id="PS50885">
    <property type="entry name" value="HAMP"/>
    <property type="match status" value="1"/>
</dbReference>
<dbReference type="Proteomes" id="UP000316225">
    <property type="component" value="Unassembled WGS sequence"/>
</dbReference>
<keyword evidence="6 11" id="KW-0812">Transmembrane</keyword>
<dbReference type="InterPro" id="IPR050428">
    <property type="entry name" value="TCS_sensor_his_kinase"/>
</dbReference>
<evidence type="ECO:0000256" key="11">
    <source>
        <dbReference type="SAM" id="Phobius"/>
    </source>
</evidence>
<reference evidence="14 15" key="1">
    <citation type="journal article" date="2015" name="Stand. Genomic Sci.">
        <title>Genomic Encyclopedia of Bacterial and Archaeal Type Strains, Phase III: the genomes of soil and plant-associated and newly described type strains.</title>
        <authorList>
            <person name="Whitman W.B."/>
            <person name="Woyke T."/>
            <person name="Klenk H.P."/>
            <person name="Zhou Y."/>
            <person name="Lilburn T.G."/>
            <person name="Beck B.J."/>
            <person name="De Vos P."/>
            <person name="Vandamme P."/>
            <person name="Eisen J.A."/>
            <person name="Garrity G."/>
            <person name="Hugenholtz P."/>
            <person name="Kyrpides N.C."/>
        </authorList>
    </citation>
    <scope>NUCLEOTIDE SEQUENCE [LARGE SCALE GENOMIC DNA]</scope>
    <source>
        <strain evidence="14 15">CGMCC 1.5364</strain>
    </source>
</reference>
<evidence type="ECO:0000256" key="10">
    <source>
        <dbReference type="ARBA" id="ARBA00023136"/>
    </source>
</evidence>
<dbReference type="InterPro" id="IPR036890">
    <property type="entry name" value="HATPase_C_sf"/>
</dbReference>
<dbReference type="PANTHER" id="PTHR45436:SF5">
    <property type="entry name" value="SENSOR HISTIDINE KINASE TRCS"/>
    <property type="match status" value="1"/>
</dbReference>
<dbReference type="InterPro" id="IPR005467">
    <property type="entry name" value="His_kinase_dom"/>
</dbReference>
<evidence type="ECO:0000313" key="15">
    <source>
        <dbReference type="Proteomes" id="UP000316225"/>
    </source>
</evidence>
<evidence type="ECO:0000256" key="2">
    <source>
        <dbReference type="ARBA" id="ARBA00004370"/>
    </source>
</evidence>
<evidence type="ECO:0000256" key="3">
    <source>
        <dbReference type="ARBA" id="ARBA00012438"/>
    </source>
</evidence>
<dbReference type="GO" id="GO:0005886">
    <property type="term" value="C:plasma membrane"/>
    <property type="evidence" value="ECO:0007669"/>
    <property type="project" value="TreeGrafter"/>
</dbReference>
<keyword evidence="15" id="KW-1185">Reference proteome</keyword>
<evidence type="ECO:0000256" key="8">
    <source>
        <dbReference type="ARBA" id="ARBA00022989"/>
    </source>
</evidence>
<keyword evidence="9" id="KW-0902">Two-component regulatory system</keyword>
<dbReference type="Gene3D" id="3.30.565.10">
    <property type="entry name" value="Histidine kinase-like ATPase, C-terminal domain"/>
    <property type="match status" value="1"/>
</dbReference>
<dbReference type="EMBL" id="VLKU01000001">
    <property type="protein sequence ID" value="TWI38215.1"/>
    <property type="molecule type" value="Genomic_DNA"/>
</dbReference>
<feature type="domain" description="HAMP" evidence="13">
    <location>
        <begin position="193"/>
        <end position="244"/>
    </location>
</feature>
<dbReference type="SMART" id="SM00387">
    <property type="entry name" value="HATPase_c"/>
    <property type="match status" value="1"/>
</dbReference>
<comment type="subcellular location">
    <subcellularLocation>
        <location evidence="2">Membrane</location>
    </subcellularLocation>
</comment>
<protein>
    <recommendedName>
        <fullName evidence="3">histidine kinase</fullName>
        <ecNumber evidence="3">2.7.13.3</ecNumber>
    </recommendedName>
</protein>